<dbReference type="RefSeq" id="WP_231103661.1">
    <property type="nucleotide sequence ID" value="NZ_CP076252.1"/>
</dbReference>
<dbReference type="AlphaFoldDB" id="A0A1M4IPA0"/>
<keyword evidence="2" id="KW-0472">Membrane</keyword>
<sequence>MSAASDAVPRPSRRQRLLRALDRRFAFHPRGNVIAAGLAVALLGGLLSLLLGQDANWDLRNYHLYNGYAALHGRLGVDLAPAQLQSYFNPLLDVLHYALMSGLPAPLAGFALGALHALAFLLLAGIAWQVLDPRLDRARLAPWLALAGMCSAAFLSEFAGTMADNSSALPVLGALLAALHAQRQQQAAGQGVAVAWWALAGALLGLALACKLTNALFALALGVAALAAGGRARQRIGGAAVLSVVTVLGFAVLAGPWLLGVWKAFGNPLFPQFNSHFLAPLAQPVALSDTRWLPQGWLQWLSWPLQFSLVPNRVGEVGLRQIVWPLLYLVGLASLLRFALRRPRRPAAASDVVAPAWRALLVFFVVAYLAWQAVFSIQRYLVVPELLAPLLLWVGLRWLLPARIAAPAARWTLIACALVAVQGRGDWGHERWARAAFRVQAPPLPQPARSLVLLVGDAPQSWRIPFLPAQAAYASVASNFPESPAYAERVRALLAERGQGYALLPATVDRNAERLRRLNALAARLGLDRGPDCRLMRRLARQPVRAALVEQDGRCQLDDAAGTGHRHRRRRPRGAGLGRPATGRLRPGLAAGDVRGLRILGRAGALPVPVVPGEPALIAARGQGST</sequence>
<evidence type="ECO:0000256" key="1">
    <source>
        <dbReference type="SAM" id="MobiDB-lite"/>
    </source>
</evidence>
<evidence type="ECO:0000256" key="2">
    <source>
        <dbReference type="SAM" id="Phobius"/>
    </source>
</evidence>
<feature type="transmembrane region" description="Helical" evidence="2">
    <location>
        <begin position="215"/>
        <end position="232"/>
    </location>
</feature>
<accession>A0A1M4IPA0</accession>
<evidence type="ECO:0008006" key="5">
    <source>
        <dbReference type="Google" id="ProtNLM"/>
    </source>
</evidence>
<protein>
    <recommendedName>
        <fullName evidence="5">DUF2029 domain-containing protein</fullName>
    </recommendedName>
</protein>
<feature type="transmembrane region" description="Helical" evidence="2">
    <location>
        <begin position="239"/>
        <end position="259"/>
    </location>
</feature>
<dbReference type="EMBL" id="FLUK01000212">
    <property type="protein sequence ID" value="SBV88703.1"/>
    <property type="molecule type" value="Genomic_DNA"/>
</dbReference>
<evidence type="ECO:0000313" key="4">
    <source>
        <dbReference type="Proteomes" id="UP000184997"/>
    </source>
</evidence>
<feature type="region of interest" description="Disordered" evidence="1">
    <location>
        <begin position="558"/>
        <end position="586"/>
    </location>
</feature>
<keyword evidence="2" id="KW-0812">Transmembrane</keyword>
<feature type="transmembrane region" description="Helical" evidence="2">
    <location>
        <begin position="33"/>
        <end position="52"/>
    </location>
</feature>
<reference evidence="4" key="1">
    <citation type="submission" date="2016-07" db="EMBL/GenBank/DDBJ databases">
        <authorList>
            <person name="Florea S."/>
            <person name="Webb J.S."/>
            <person name="Jaromczyk J."/>
            <person name="Schardl C.L."/>
        </authorList>
    </citation>
    <scope>NUCLEOTIDE SEQUENCE [LARGE SCALE GENOMIC DNA]</scope>
</reference>
<proteinExistence type="predicted"/>
<feature type="transmembrane region" description="Helical" evidence="2">
    <location>
        <begin position="352"/>
        <end position="371"/>
    </location>
</feature>
<evidence type="ECO:0000313" key="3">
    <source>
        <dbReference type="EMBL" id="SBV88703.1"/>
    </source>
</evidence>
<feature type="transmembrane region" description="Helical" evidence="2">
    <location>
        <begin position="140"/>
        <end position="156"/>
    </location>
</feature>
<name>A0A1M4IPA0_9XANT</name>
<keyword evidence="2" id="KW-1133">Transmembrane helix</keyword>
<feature type="transmembrane region" description="Helical" evidence="2">
    <location>
        <begin position="107"/>
        <end position="128"/>
    </location>
</feature>
<dbReference type="Proteomes" id="UP000184997">
    <property type="component" value="Unassembled WGS sequence"/>
</dbReference>
<feature type="transmembrane region" description="Helical" evidence="2">
    <location>
        <begin position="322"/>
        <end position="340"/>
    </location>
</feature>
<gene>
    <name evidence="3" type="ORF">XTGNCPPB3709_2650</name>
</gene>
<feature type="compositionally biased region" description="Basic residues" evidence="1">
    <location>
        <begin position="564"/>
        <end position="573"/>
    </location>
</feature>
<organism evidence="3 4">
    <name type="scientific">Xanthomonas graminis pv. graminis</name>
    <dbReference type="NCBI Taxonomy" id="134874"/>
    <lineage>
        <taxon>Bacteria</taxon>
        <taxon>Pseudomonadati</taxon>
        <taxon>Pseudomonadota</taxon>
        <taxon>Gammaproteobacteria</taxon>
        <taxon>Lysobacterales</taxon>
        <taxon>Lysobacteraceae</taxon>
        <taxon>Xanthomonas</taxon>
        <taxon>Xanthomonas translucens group</taxon>
        <taxon>Xanthomonas graminis</taxon>
    </lineage>
</organism>